<keyword evidence="2" id="KW-1185">Reference proteome</keyword>
<proteinExistence type="predicted"/>
<dbReference type="RefSeq" id="WP_100700386.1">
    <property type="nucleotide sequence ID" value="NZ_MLFP01000017.1"/>
</dbReference>
<accession>A0A2M9WHS1</accession>
<organism evidence="1 2">
    <name type="scientific">Pantoea rodasii</name>
    <dbReference type="NCBI Taxonomy" id="1076549"/>
    <lineage>
        <taxon>Bacteria</taxon>
        <taxon>Pseudomonadati</taxon>
        <taxon>Pseudomonadota</taxon>
        <taxon>Gammaproteobacteria</taxon>
        <taxon>Enterobacterales</taxon>
        <taxon>Erwiniaceae</taxon>
        <taxon>Pantoea</taxon>
    </lineage>
</organism>
<evidence type="ECO:0000313" key="1">
    <source>
        <dbReference type="EMBL" id="PJZ07112.1"/>
    </source>
</evidence>
<dbReference type="NCBIfam" id="NF045617">
    <property type="entry name" value="mostly_LP"/>
    <property type="match status" value="1"/>
</dbReference>
<evidence type="ECO:0008006" key="3">
    <source>
        <dbReference type="Google" id="ProtNLM"/>
    </source>
</evidence>
<sequence>MKLYFIVIFTCFAIVGCTLGEDPVGFERDADMIVINDMLCINIPQNKAYYFSVVSVMNKDDSGFRETINGSELIAVSNKRCMPLSWLPASEKKEYIIHYGLLSKLETLPSFRKVASIRLKNNRVYNFPLKSVYYFPGFISE</sequence>
<dbReference type="AlphaFoldDB" id="A0A2M9WHS1"/>
<protein>
    <recommendedName>
        <fullName evidence="3">Lipoprotein</fullName>
    </recommendedName>
</protein>
<dbReference type="PROSITE" id="PS51257">
    <property type="entry name" value="PROKAR_LIPOPROTEIN"/>
    <property type="match status" value="1"/>
</dbReference>
<gene>
    <name evidence="1" type="ORF">PRCB_03625</name>
</gene>
<dbReference type="Proteomes" id="UP000232062">
    <property type="component" value="Unassembled WGS sequence"/>
</dbReference>
<evidence type="ECO:0000313" key="2">
    <source>
        <dbReference type="Proteomes" id="UP000232062"/>
    </source>
</evidence>
<reference evidence="1 2" key="1">
    <citation type="submission" date="2017-11" db="EMBL/GenBank/DDBJ databases">
        <title>The genome sequence of Pantoea rodasii DSM 26611.</title>
        <authorList>
            <person name="Gao J."/>
            <person name="Mao X."/>
            <person name="Sun J."/>
        </authorList>
    </citation>
    <scope>NUCLEOTIDE SEQUENCE [LARGE SCALE GENOMIC DNA]</scope>
    <source>
        <strain evidence="1 2">DSM 26611</strain>
    </source>
</reference>
<name>A0A2M9WHS1_9GAMM</name>
<dbReference type="EMBL" id="PIQI01000009">
    <property type="protein sequence ID" value="PJZ07112.1"/>
    <property type="molecule type" value="Genomic_DNA"/>
</dbReference>
<comment type="caution">
    <text evidence="1">The sequence shown here is derived from an EMBL/GenBank/DDBJ whole genome shotgun (WGS) entry which is preliminary data.</text>
</comment>
<dbReference type="InterPro" id="IPR054657">
    <property type="entry name" value="T6SS_periplasmic_put"/>
</dbReference>
<dbReference type="OrthoDB" id="9878571at2"/>